<gene>
    <name evidence="1" type="ORF">G7043_39720</name>
</gene>
<sequence>MASLIWVALNSREFGAQREIVDRLLELEALADARARTGALRVDGKYSNKPDYWNRLMQATNGRLIIMGRALQSWLKPEYEEHFKAAIERVARNGGDVCFLLLAPNGAAQKHIKAIGGRDHASKKHRTAQTLSNFRDSLPVRIRSNVELRYLPDDLEPYYMAIITDAGLDFTPYLHTEDSKDVVHLSFDHGSPFARSVVTDIASLRENSKKL</sequence>
<dbReference type="RefSeq" id="WP_166053852.1">
    <property type="nucleotide sequence ID" value="NZ_JAAMPJ010000014.1"/>
</dbReference>
<evidence type="ECO:0000313" key="2">
    <source>
        <dbReference type="Proteomes" id="UP000481360"/>
    </source>
</evidence>
<name>A0A7C9W807_9PSEU</name>
<protein>
    <submittedName>
        <fullName evidence="1">Uncharacterized protein</fullName>
    </submittedName>
</protein>
<comment type="caution">
    <text evidence="1">The sequence shown here is derived from an EMBL/GenBank/DDBJ whole genome shotgun (WGS) entry which is preliminary data.</text>
</comment>
<evidence type="ECO:0000313" key="1">
    <source>
        <dbReference type="EMBL" id="NGY65060.1"/>
    </source>
</evidence>
<proteinExistence type="predicted"/>
<reference evidence="1 2" key="1">
    <citation type="submission" date="2020-03" db="EMBL/GenBank/DDBJ databases">
        <title>Isolation and identification of active actinomycetes.</title>
        <authorList>
            <person name="Sun X."/>
        </authorList>
    </citation>
    <scope>NUCLEOTIDE SEQUENCE [LARGE SCALE GENOMIC DNA]</scope>
    <source>
        <strain evidence="1 2">NEAU-D13</strain>
    </source>
</reference>
<dbReference type="Proteomes" id="UP000481360">
    <property type="component" value="Unassembled WGS sequence"/>
</dbReference>
<dbReference type="AlphaFoldDB" id="A0A7C9W807"/>
<organism evidence="1 2">
    <name type="scientific">Lentzea alba</name>
    <dbReference type="NCBI Taxonomy" id="2714351"/>
    <lineage>
        <taxon>Bacteria</taxon>
        <taxon>Bacillati</taxon>
        <taxon>Actinomycetota</taxon>
        <taxon>Actinomycetes</taxon>
        <taxon>Pseudonocardiales</taxon>
        <taxon>Pseudonocardiaceae</taxon>
        <taxon>Lentzea</taxon>
    </lineage>
</organism>
<dbReference type="EMBL" id="JAAMPJ010000014">
    <property type="protein sequence ID" value="NGY65060.1"/>
    <property type="molecule type" value="Genomic_DNA"/>
</dbReference>
<accession>A0A7C9W807</accession>
<keyword evidence="2" id="KW-1185">Reference proteome</keyword>